<dbReference type="KEGG" id="clup:CLUP02_14594"/>
<evidence type="ECO:0000313" key="2">
    <source>
        <dbReference type="EMBL" id="UQC89066.1"/>
    </source>
</evidence>
<keyword evidence="3" id="KW-1185">Reference proteome</keyword>
<dbReference type="Proteomes" id="UP000830671">
    <property type="component" value="Chromosome 8"/>
</dbReference>
<evidence type="ECO:0000256" key="1">
    <source>
        <dbReference type="SAM" id="MobiDB-lite"/>
    </source>
</evidence>
<dbReference type="EMBL" id="CP019480">
    <property type="protein sequence ID" value="UQC89066.1"/>
    <property type="molecule type" value="Genomic_DNA"/>
</dbReference>
<sequence>MVDTESLIVSYLNVGRAGRPSSGHASAPATGASGYNKSPRAMPISS</sequence>
<proteinExistence type="predicted"/>
<dbReference type="AlphaFoldDB" id="A0A9Q8T6J5"/>
<dbReference type="RefSeq" id="XP_049150667.1">
    <property type="nucleotide sequence ID" value="XM_049293521.1"/>
</dbReference>
<name>A0A9Q8T6J5_9PEZI</name>
<gene>
    <name evidence="2" type="ORF">CLUP02_14594</name>
</gene>
<feature type="region of interest" description="Disordered" evidence="1">
    <location>
        <begin position="14"/>
        <end position="46"/>
    </location>
</feature>
<organism evidence="2 3">
    <name type="scientific">Colletotrichum lupini</name>
    <dbReference type="NCBI Taxonomy" id="145971"/>
    <lineage>
        <taxon>Eukaryota</taxon>
        <taxon>Fungi</taxon>
        <taxon>Dikarya</taxon>
        <taxon>Ascomycota</taxon>
        <taxon>Pezizomycotina</taxon>
        <taxon>Sordariomycetes</taxon>
        <taxon>Hypocreomycetidae</taxon>
        <taxon>Glomerellales</taxon>
        <taxon>Glomerellaceae</taxon>
        <taxon>Colletotrichum</taxon>
        <taxon>Colletotrichum acutatum species complex</taxon>
    </lineage>
</organism>
<accession>A0A9Q8T6J5</accession>
<protein>
    <submittedName>
        <fullName evidence="2">Uncharacterized protein</fullName>
    </submittedName>
</protein>
<evidence type="ECO:0000313" key="3">
    <source>
        <dbReference type="Proteomes" id="UP000830671"/>
    </source>
</evidence>
<dbReference type="GeneID" id="73348531"/>
<reference evidence="2" key="1">
    <citation type="journal article" date="2021" name="Mol. Plant Microbe Interact.">
        <title>Complete Genome Sequence of the Plant-Pathogenic Fungus Colletotrichum lupini.</title>
        <authorList>
            <person name="Baroncelli R."/>
            <person name="Pensec F."/>
            <person name="Da Lio D."/>
            <person name="Boufleur T."/>
            <person name="Vicente I."/>
            <person name="Sarrocco S."/>
            <person name="Picot A."/>
            <person name="Baraldi E."/>
            <person name="Sukno S."/>
            <person name="Thon M."/>
            <person name="Le Floch G."/>
        </authorList>
    </citation>
    <scope>NUCLEOTIDE SEQUENCE</scope>
    <source>
        <strain evidence="2">IMI 504893</strain>
    </source>
</reference>